<gene>
    <name evidence="1" type="ORF">V5G21_07595</name>
</gene>
<protein>
    <submittedName>
        <fullName evidence="1">Uncharacterized protein</fullName>
    </submittedName>
</protein>
<dbReference type="EMBL" id="CP144921">
    <property type="protein sequence ID" value="WWA31663.1"/>
    <property type="molecule type" value="Genomic_DNA"/>
</dbReference>
<evidence type="ECO:0000313" key="2">
    <source>
        <dbReference type="Proteomes" id="UP001341136"/>
    </source>
</evidence>
<name>A0ABZ2CX94_9BACI</name>
<evidence type="ECO:0000313" key="1">
    <source>
        <dbReference type="EMBL" id="WWA31663.1"/>
    </source>
</evidence>
<dbReference type="Proteomes" id="UP001341136">
    <property type="component" value="Chromosome"/>
</dbReference>
<dbReference type="RefSeq" id="WP_179290702.1">
    <property type="nucleotide sequence ID" value="NZ_CP144921.1"/>
</dbReference>
<reference evidence="1 2" key="1">
    <citation type="submission" date="2024-01" db="EMBL/GenBank/DDBJ databases">
        <title>Culturomics analysis of mouse respiratory tract.</title>
        <authorList>
            <person name="Phillips A.M."/>
            <person name="Collette N.M."/>
            <person name="Mageeney C.M."/>
            <person name="Sinha A."/>
            <person name="Hern K.E."/>
            <person name="Arkin A.P."/>
            <person name="Williams K.P."/>
            <person name="Branda S."/>
        </authorList>
    </citation>
    <scope>NUCLEOTIDE SEQUENCE [LARGE SCALE GENOMIC DNA]</scope>
    <source>
        <strain evidence="1 2">CP20</strain>
    </source>
</reference>
<keyword evidence="2" id="KW-1185">Reference proteome</keyword>
<sequence length="51" mass="5936">MKELIATIYLLAGIYGLFFTHNNPHIIIPILFFVLSGYYFLQHYSIKQGES</sequence>
<proteinExistence type="predicted"/>
<organism evidence="1 2">
    <name type="scientific">Shouchella rhizosphaerae</name>
    <dbReference type="NCBI Taxonomy" id="866786"/>
    <lineage>
        <taxon>Bacteria</taxon>
        <taxon>Bacillati</taxon>
        <taxon>Bacillota</taxon>
        <taxon>Bacilli</taxon>
        <taxon>Bacillales</taxon>
        <taxon>Bacillaceae</taxon>
        <taxon>Shouchella</taxon>
    </lineage>
</organism>
<accession>A0ABZ2CX94</accession>